<dbReference type="EMBL" id="CAJVPU010013746">
    <property type="protein sequence ID" value="CAG8634816.1"/>
    <property type="molecule type" value="Genomic_DNA"/>
</dbReference>
<protein>
    <submittedName>
        <fullName evidence="1">4917_t:CDS:1</fullName>
    </submittedName>
</protein>
<evidence type="ECO:0000313" key="1">
    <source>
        <dbReference type="EMBL" id="CAG8634816.1"/>
    </source>
</evidence>
<reference evidence="1" key="1">
    <citation type="submission" date="2021-06" db="EMBL/GenBank/DDBJ databases">
        <authorList>
            <person name="Kallberg Y."/>
            <person name="Tangrot J."/>
            <person name="Rosling A."/>
        </authorList>
    </citation>
    <scope>NUCLEOTIDE SEQUENCE</scope>
    <source>
        <strain evidence="1">IL203A</strain>
    </source>
</reference>
<feature type="non-terminal residue" evidence="1">
    <location>
        <position position="67"/>
    </location>
</feature>
<evidence type="ECO:0000313" key="2">
    <source>
        <dbReference type="Proteomes" id="UP000789702"/>
    </source>
</evidence>
<sequence>MQIETEVHSTEQKENIQNMILEQILQRLNVIELRQSVFMEKRVQEIWEEDAWTLLMQRRSIIKENDG</sequence>
<keyword evidence="2" id="KW-1185">Reference proteome</keyword>
<comment type="caution">
    <text evidence="1">The sequence shown here is derived from an EMBL/GenBank/DDBJ whole genome shotgun (WGS) entry which is preliminary data.</text>
</comment>
<dbReference type="Proteomes" id="UP000789702">
    <property type="component" value="Unassembled WGS sequence"/>
</dbReference>
<organism evidence="1 2">
    <name type="scientific">Dentiscutata heterogama</name>
    <dbReference type="NCBI Taxonomy" id="1316150"/>
    <lineage>
        <taxon>Eukaryota</taxon>
        <taxon>Fungi</taxon>
        <taxon>Fungi incertae sedis</taxon>
        <taxon>Mucoromycota</taxon>
        <taxon>Glomeromycotina</taxon>
        <taxon>Glomeromycetes</taxon>
        <taxon>Diversisporales</taxon>
        <taxon>Gigasporaceae</taxon>
        <taxon>Dentiscutata</taxon>
    </lineage>
</organism>
<accession>A0ACA9N5Q5</accession>
<proteinExistence type="predicted"/>
<gene>
    <name evidence="1" type="ORF">DHETER_LOCUS8557</name>
</gene>
<name>A0ACA9N5Q5_9GLOM</name>